<dbReference type="PANTHER" id="PTHR37419">
    <property type="entry name" value="SERINE/THREONINE-PROTEIN KINASE TOXIN HIPA"/>
    <property type="match status" value="1"/>
</dbReference>
<evidence type="ECO:0000256" key="2">
    <source>
        <dbReference type="ARBA" id="ARBA00022679"/>
    </source>
</evidence>
<proteinExistence type="inferred from homology"/>
<dbReference type="Pfam" id="PF07804">
    <property type="entry name" value="HipA_C"/>
    <property type="match status" value="1"/>
</dbReference>
<keyword evidence="3 5" id="KW-0418">Kinase</keyword>
<sequence>MIDLKYCPGTLAEGYSSYSSTCLRKVFRNKKVSHVLPYPKPQTSEEIEDLFMENRKRISISGVQEKLSLILEKNQLRLTKEGEQGEYILKPIPRDLKKIDQVPANEHLTMQIASQVFGINTAANALIFFADGTPAYITKRFDIKEEGIKWGVEDFASLAGKTKDNFGVNYKYEFSYEELGELIQFFVPTWRIEMEKYFILLIFNYLFSNGDAHLKNFSLIETPKGDYVLSPAYDLINTRLHVDDTDFALSKGLFKDDFRSIHQVNSGHAHQDDFMELGKRLGMNEARIKKLLLPFLDKQPLVETLISHSFLTDANKRAYSQMISSKRNFLKK</sequence>
<comment type="caution">
    <text evidence="5">The sequence shown here is derived from an EMBL/GenBank/DDBJ whole genome shotgun (WGS) entry which is preliminary data.</text>
</comment>
<dbReference type="GO" id="GO:0004674">
    <property type="term" value="F:protein serine/threonine kinase activity"/>
    <property type="evidence" value="ECO:0007669"/>
    <property type="project" value="TreeGrafter"/>
</dbReference>
<dbReference type="Gene3D" id="1.10.1070.20">
    <property type="match status" value="1"/>
</dbReference>
<comment type="similarity">
    <text evidence="1">Belongs to the HipA Ser/Thr kinase family.</text>
</comment>
<keyword evidence="2" id="KW-0808">Transferase</keyword>
<evidence type="ECO:0000256" key="3">
    <source>
        <dbReference type="ARBA" id="ARBA00022777"/>
    </source>
</evidence>
<dbReference type="EMBL" id="QGGO01000036">
    <property type="protein sequence ID" value="PWK17306.1"/>
    <property type="molecule type" value="Genomic_DNA"/>
</dbReference>
<feature type="domain" description="HipA-like C-terminal" evidence="4">
    <location>
        <begin position="58"/>
        <end position="291"/>
    </location>
</feature>
<reference evidence="5 6" key="1">
    <citation type="submission" date="2018-05" db="EMBL/GenBank/DDBJ databases">
        <title>Genomic Encyclopedia of Archaeal and Bacterial Type Strains, Phase II (KMG-II): from individual species to whole genera.</title>
        <authorList>
            <person name="Goeker M."/>
        </authorList>
    </citation>
    <scope>NUCLEOTIDE SEQUENCE [LARGE SCALE GENOMIC DNA]</scope>
    <source>
        <strain evidence="5 6">DSM 22214</strain>
    </source>
</reference>
<protein>
    <submittedName>
        <fullName evidence="5">Serine/threonine-protein kinase HipA</fullName>
    </submittedName>
</protein>
<dbReference type="GO" id="GO:0005829">
    <property type="term" value="C:cytosol"/>
    <property type="evidence" value="ECO:0007669"/>
    <property type="project" value="TreeGrafter"/>
</dbReference>
<organism evidence="5 6">
    <name type="scientific">Arcicella aurantiaca</name>
    <dbReference type="NCBI Taxonomy" id="591202"/>
    <lineage>
        <taxon>Bacteria</taxon>
        <taxon>Pseudomonadati</taxon>
        <taxon>Bacteroidota</taxon>
        <taxon>Cytophagia</taxon>
        <taxon>Cytophagales</taxon>
        <taxon>Flectobacillaceae</taxon>
        <taxon>Arcicella</taxon>
    </lineage>
</organism>
<evidence type="ECO:0000256" key="1">
    <source>
        <dbReference type="ARBA" id="ARBA00010164"/>
    </source>
</evidence>
<accession>A0A316DHZ6</accession>
<dbReference type="Proteomes" id="UP000245489">
    <property type="component" value="Unassembled WGS sequence"/>
</dbReference>
<dbReference type="OrthoDB" id="9805913at2"/>
<dbReference type="InterPro" id="IPR012893">
    <property type="entry name" value="HipA-like_C"/>
</dbReference>
<name>A0A316DHZ6_9BACT</name>
<evidence type="ECO:0000259" key="4">
    <source>
        <dbReference type="Pfam" id="PF07804"/>
    </source>
</evidence>
<dbReference type="PANTHER" id="PTHR37419:SF1">
    <property type="entry name" value="SERINE_THREONINE-PROTEIN KINASE TOXIN HIPA"/>
    <property type="match status" value="1"/>
</dbReference>
<dbReference type="AlphaFoldDB" id="A0A316DHZ6"/>
<dbReference type="InterPro" id="IPR052028">
    <property type="entry name" value="HipA_Ser/Thr_kinase"/>
</dbReference>
<dbReference type="RefSeq" id="WP_109745062.1">
    <property type="nucleotide sequence ID" value="NZ_QGGO01000036.1"/>
</dbReference>
<keyword evidence="6" id="KW-1185">Reference proteome</keyword>
<gene>
    <name evidence="5" type="ORF">LV89_04407</name>
</gene>
<evidence type="ECO:0000313" key="6">
    <source>
        <dbReference type="Proteomes" id="UP000245489"/>
    </source>
</evidence>
<evidence type="ECO:0000313" key="5">
    <source>
        <dbReference type="EMBL" id="PWK17306.1"/>
    </source>
</evidence>